<gene>
    <name evidence="1" type="ORF">SMN809_LOCUS12852</name>
</gene>
<comment type="caution">
    <text evidence="1">The sequence shown here is derived from an EMBL/GenBank/DDBJ whole genome shotgun (WGS) entry which is preliminary data.</text>
</comment>
<dbReference type="AlphaFoldDB" id="A0A8S2NT19"/>
<accession>A0A8S2NT19</accession>
<evidence type="ECO:0000313" key="2">
    <source>
        <dbReference type="Proteomes" id="UP000676336"/>
    </source>
</evidence>
<evidence type="ECO:0000313" key="1">
    <source>
        <dbReference type="EMBL" id="CAF4017987.1"/>
    </source>
</evidence>
<sequence>MRFPPKHLRRFHLFCALDACKNCWSEDVCSRFVDLGLVKDYDLEPMSTGRWFVFYELILGSGMMCQRCIQPNLQLPGGVEMDGSGCFGVIESTLNMVLFHQSVSINLGGLLSKGQEQFRKAYASFLEQYLTAGVPYIEDLYCPISECRNGMKHLELVKLIRCTAKLITNGFQIPVNPTENLAPDDQIFVEM</sequence>
<dbReference type="Proteomes" id="UP000676336">
    <property type="component" value="Unassembled WGS sequence"/>
</dbReference>
<proteinExistence type="predicted"/>
<organism evidence="1 2">
    <name type="scientific">Rotaria magnacalcarata</name>
    <dbReference type="NCBI Taxonomy" id="392030"/>
    <lineage>
        <taxon>Eukaryota</taxon>
        <taxon>Metazoa</taxon>
        <taxon>Spiralia</taxon>
        <taxon>Gnathifera</taxon>
        <taxon>Rotifera</taxon>
        <taxon>Eurotatoria</taxon>
        <taxon>Bdelloidea</taxon>
        <taxon>Philodinida</taxon>
        <taxon>Philodinidae</taxon>
        <taxon>Rotaria</taxon>
    </lineage>
</organism>
<dbReference type="EMBL" id="CAJOBI010004962">
    <property type="protein sequence ID" value="CAF4017987.1"/>
    <property type="molecule type" value="Genomic_DNA"/>
</dbReference>
<protein>
    <submittedName>
        <fullName evidence="1">Uncharacterized protein</fullName>
    </submittedName>
</protein>
<name>A0A8S2NT19_9BILA</name>
<reference evidence="1" key="1">
    <citation type="submission" date="2021-02" db="EMBL/GenBank/DDBJ databases">
        <authorList>
            <person name="Nowell W R."/>
        </authorList>
    </citation>
    <scope>NUCLEOTIDE SEQUENCE</scope>
</reference>